<keyword evidence="2" id="KW-0501">Molybdenum cofactor biosynthesis</keyword>
<dbReference type="STRING" id="717774.Marme_2598"/>
<dbReference type="GO" id="GO:0016783">
    <property type="term" value="F:sulfurtransferase activity"/>
    <property type="evidence" value="ECO:0007669"/>
    <property type="project" value="InterPro"/>
</dbReference>
<gene>
    <name evidence="3" type="ordered locus">Marme_2598</name>
</gene>
<dbReference type="GO" id="GO:0006777">
    <property type="term" value="P:Mo-molybdopterin cofactor biosynthetic process"/>
    <property type="evidence" value="ECO:0007669"/>
    <property type="project" value="UniProtKB-KW"/>
</dbReference>
<sequence>MTSSNVNETVTTDYVTPDGQQYRQTIVNEVPVAISIEGISYSVMMITPVDTEAFVIGFLFTEGIIDTFNEIKDIVLSETQIPNTQNIGLLADVTLTSRKLSQFKHHRRTRLGKTGCGLCGIESLDLAFPKIDHKIDDENTDIKGMEPHSIAELDTMILNTARETLTRHQEIGRTVGGIHCAVILNNKGQVESSAEDIGRHNALDKAIGKQLKQNNTMAFQHCIMTSRCSTELVQKAARANLASLIHLASPSSLAVQMAKNAGIRIVHIPRVDSPRVYA</sequence>
<dbReference type="SUPFAM" id="SSF53927">
    <property type="entry name" value="Cytidine deaminase-like"/>
    <property type="match status" value="1"/>
</dbReference>
<dbReference type="InterPro" id="IPR003786">
    <property type="entry name" value="FdhD"/>
</dbReference>
<dbReference type="PANTHER" id="PTHR30592:SF1">
    <property type="entry name" value="SULFUR CARRIER PROTEIN FDHD"/>
    <property type="match status" value="1"/>
</dbReference>
<dbReference type="Proteomes" id="UP000001062">
    <property type="component" value="Chromosome"/>
</dbReference>
<dbReference type="RefSeq" id="WP_013661733.1">
    <property type="nucleotide sequence ID" value="NC_015276.1"/>
</dbReference>
<dbReference type="eggNOG" id="COG1526">
    <property type="taxonomic scope" value="Bacteria"/>
</dbReference>
<protein>
    <submittedName>
        <fullName evidence="3">Formate dehydrogenase subunit FdhD</fullName>
    </submittedName>
</protein>
<accession>F2JWR6</accession>
<dbReference type="Gene3D" id="3.10.20.10">
    <property type="match status" value="1"/>
</dbReference>
<dbReference type="PATRIC" id="fig|717774.3.peg.2683"/>
<keyword evidence="4" id="KW-1185">Reference proteome</keyword>
<evidence type="ECO:0000313" key="4">
    <source>
        <dbReference type="Proteomes" id="UP000001062"/>
    </source>
</evidence>
<dbReference type="EMBL" id="CP002583">
    <property type="protein sequence ID" value="ADZ91830.1"/>
    <property type="molecule type" value="Genomic_DNA"/>
</dbReference>
<dbReference type="AlphaFoldDB" id="F2JWR6"/>
<dbReference type="PIRSF" id="PIRSF015626">
    <property type="entry name" value="FdhD"/>
    <property type="match status" value="1"/>
</dbReference>
<name>F2JWR6_MARM1</name>
<organism evidence="3 4">
    <name type="scientific">Marinomonas mediterranea (strain ATCC 700492 / JCM 21426 / NBRC 103028 / MMB-1)</name>
    <dbReference type="NCBI Taxonomy" id="717774"/>
    <lineage>
        <taxon>Bacteria</taxon>
        <taxon>Pseudomonadati</taxon>
        <taxon>Pseudomonadota</taxon>
        <taxon>Gammaproteobacteria</taxon>
        <taxon>Oceanospirillales</taxon>
        <taxon>Oceanospirillaceae</taxon>
        <taxon>Marinomonas</taxon>
    </lineage>
</organism>
<dbReference type="Pfam" id="PF02634">
    <property type="entry name" value="FdhD-NarQ"/>
    <property type="match status" value="1"/>
</dbReference>
<evidence type="ECO:0000313" key="3">
    <source>
        <dbReference type="EMBL" id="ADZ91830.1"/>
    </source>
</evidence>
<dbReference type="Gene3D" id="3.40.140.10">
    <property type="entry name" value="Cytidine Deaminase, domain 2"/>
    <property type="match status" value="1"/>
</dbReference>
<dbReference type="PANTHER" id="PTHR30592">
    <property type="entry name" value="FORMATE DEHYDROGENASE"/>
    <property type="match status" value="1"/>
</dbReference>
<evidence type="ECO:0000256" key="1">
    <source>
        <dbReference type="ARBA" id="ARBA00022490"/>
    </source>
</evidence>
<proteinExistence type="predicted"/>
<dbReference type="KEGG" id="mme:Marme_2598"/>
<dbReference type="HOGENOM" id="CLU_056887_2_0_6"/>
<dbReference type="OrthoDB" id="3197277at2"/>
<dbReference type="InterPro" id="IPR016193">
    <property type="entry name" value="Cytidine_deaminase-like"/>
</dbReference>
<keyword evidence="1" id="KW-0963">Cytoplasm</keyword>
<evidence type="ECO:0000256" key="2">
    <source>
        <dbReference type="ARBA" id="ARBA00023150"/>
    </source>
</evidence>
<reference evidence="3 4" key="1">
    <citation type="journal article" date="2012" name="Stand. Genomic Sci.">
        <title>Complete genome sequence of the melanogenic marine bacterium Marinomonas mediterranea type strain (MMB-1(T)).</title>
        <authorList>
            <person name="Lucas-Elio P."/>
            <person name="Goodwin L."/>
            <person name="Woyke T."/>
            <person name="Pitluck S."/>
            <person name="Nolan M."/>
            <person name="Kyrpides N.C."/>
            <person name="Detter J.C."/>
            <person name="Copeland A."/>
            <person name="Teshima H."/>
            <person name="Bruce D."/>
            <person name="Detter C."/>
            <person name="Tapia R."/>
            <person name="Han S."/>
            <person name="Land M.L."/>
            <person name="Ivanova N."/>
            <person name="Mikhailova N."/>
            <person name="Johnston A.W."/>
            <person name="Sanchez-Amat A."/>
        </authorList>
    </citation>
    <scope>NUCLEOTIDE SEQUENCE [LARGE SCALE GENOMIC DNA]</scope>
    <source>
        <strain evidence="4">ATCC 700492 / JCM 21426 / NBRC 103028 / MMB-1</strain>
    </source>
</reference>